<name>A0A380Q5C1_YERPU</name>
<dbReference type="SUPFAM" id="SSF56801">
    <property type="entry name" value="Acetyl-CoA synthetase-like"/>
    <property type="match status" value="1"/>
</dbReference>
<protein>
    <submittedName>
        <fullName evidence="1">Peptide synthase</fullName>
    </submittedName>
</protein>
<accession>A0A380Q5C1</accession>
<dbReference type="Gene3D" id="3.30.300.30">
    <property type="match status" value="1"/>
</dbReference>
<sequence>MVITGEESSKLTNIETSLAAALPRYMLPTLWGWAEEVNLNANGKTDEKILLDQLVDAAIQQQSRYFIRRQGGSFTPMNRGDA</sequence>
<evidence type="ECO:0000313" key="1">
    <source>
        <dbReference type="EMBL" id="SUP81013.1"/>
    </source>
</evidence>
<organism evidence="1 2">
    <name type="scientific">Yersinia pseudotuberculosis</name>
    <dbReference type="NCBI Taxonomy" id="633"/>
    <lineage>
        <taxon>Bacteria</taxon>
        <taxon>Pseudomonadati</taxon>
        <taxon>Pseudomonadota</taxon>
        <taxon>Gammaproteobacteria</taxon>
        <taxon>Enterobacterales</taxon>
        <taxon>Yersiniaceae</taxon>
        <taxon>Yersinia</taxon>
    </lineage>
</organism>
<dbReference type="InterPro" id="IPR045851">
    <property type="entry name" value="AMP-bd_C_sf"/>
</dbReference>
<dbReference type="RefSeq" id="WP_181876422.1">
    <property type="nucleotide sequence ID" value="NZ_UHJC01000001.1"/>
</dbReference>
<dbReference type="AlphaFoldDB" id="A0A380Q5C1"/>
<gene>
    <name evidence="1" type="ORF">NCTC8580_01089</name>
</gene>
<reference evidence="1 2" key="1">
    <citation type="submission" date="2018-06" db="EMBL/GenBank/DDBJ databases">
        <authorList>
            <consortium name="Pathogen Informatics"/>
            <person name="Doyle S."/>
        </authorList>
    </citation>
    <scope>NUCLEOTIDE SEQUENCE [LARGE SCALE GENOMIC DNA]</scope>
    <source>
        <strain evidence="1 2">NCTC8580</strain>
    </source>
</reference>
<proteinExistence type="predicted"/>
<dbReference type="EMBL" id="UHJC01000001">
    <property type="protein sequence ID" value="SUP81013.1"/>
    <property type="molecule type" value="Genomic_DNA"/>
</dbReference>
<dbReference type="Proteomes" id="UP000255087">
    <property type="component" value="Unassembled WGS sequence"/>
</dbReference>
<evidence type="ECO:0000313" key="2">
    <source>
        <dbReference type="Proteomes" id="UP000255087"/>
    </source>
</evidence>